<reference evidence="2" key="1">
    <citation type="submission" date="2016-10" db="EMBL/GenBank/DDBJ databases">
        <authorList>
            <person name="Varghese N."/>
            <person name="Submissions S."/>
        </authorList>
    </citation>
    <scope>NUCLEOTIDE SEQUENCE [LARGE SCALE GENOMIC DNA]</scope>
    <source>
        <strain evidence="2">CGMCC 1.3566</strain>
    </source>
</reference>
<keyword evidence="2" id="KW-1185">Reference proteome</keyword>
<gene>
    <name evidence="1" type="ORF">SAMN05421676_12016</name>
</gene>
<dbReference type="SUPFAM" id="SSF63825">
    <property type="entry name" value="YWTD domain"/>
    <property type="match status" value="1"/>
</dbReference>
<dbReference type="AlphaFoldDB" id="A0A1I0JHA6"/>
<dbReference type="RefSeq" id="WP_093137833.1">
    <property type="nucleotide sequence ID" value="NZ_FOHJ01000020.1"/>
</dbReference>
<organism evidence="1 2">
    <name type="scientific">Salinibacillus kushneri</name>
    <dbReference type="NCBI Taxonomy" id="237682"/>
    <lineage>
        <taxon>Bacteria</taxon>
        <taxon>Bacillati</taxon>
        <taxon>Bacillota</taxon>
        <taxon>Bacilli</taxon>
        <taxon>Bacillales</taxon>
        <taxon>Bacillaceae</taxon>
        <taxon>Salinibacillus</taxon>
    </lineage>
</organism>
<dbReference type="Proteomes" id="UP000199095">
    <property type="component" value="Unassembled WGS sequence"/>
</dbReference>
<sequence>MEFIVATHSYLFRVHINVENEKIENYQVLNENHHYGIALAQNQVHVVKRINNDILLPQIDTYDIRNNQLLRSTTDLHQMNFGDIHQMIEENDGMHIVNTRFNSIVFYSFNGNKINEYFIDGKTEDINHINSVYQCGGLLFTLFHNRGRKESEIAIFKHDKYKGYTLQHLIPVWHTGCHNLFVDGNYLYYNASSKGLFVVVDLNKQRILKEISLPGHTKGMSVTDGYIVIGFSDHASREERFTTKGHLAFIDRKSLTLIHTIDLKLPTLPHNVGNVNEIRAISESEYAHVNQKESEIDWSSIKLAKSDLYFQTRKRLGKLYNLAKKVINK</sequence>
<evidence type="ECO:0000313" key="1">
    <source>
        <dbReference type="EMBL" id="SEU09471.1"/>
    </source>
</evidence>
<dbReference type="EMBL" id="FOHJ01000020">
    <property type="protein sequence ID" value="SEU09471.1"/>
    <property type="molecule type" value="Genomic_DNA"/>
</dbReference>
<accession>A0A1I0JHA6</accession>
<proteinExistence type="predicted"/>
<protein>
    <submittedName>
        <fullName evidence="1">Uncharacterized protein</fullName>
    </submittedName>
</protein>
<evidence type="ECO:0000313" key="2">
    <source>
        <dbReference type="Proteomes" id="UP000199095"/>
    </source>
</evidence>
<name>A0A1I0JHA6_9BACI</name>